<name>A0A0G4FYA2_VITBC</name>
<dbReference type="InParanoid" id="A0A0G4FYA2"/>
<evidence type="ECO:0000313" key="3">
    <source>
        <dbReference type="Proteomes" id="UP000041254"/>
    </source>
</evidence>
<dbReference type="Proteomes" id="UP000041254">
    <property type="component" value="Unassembled WGS sequence"/>
</dbReference>
<dbReference type="EMBL" id="CDMY01000528">
    <property type="protein sequence ID" value="CEM20427.1"/>
    <property type="molecule type" value="Genomic_DNA"/>
</dbReference>
<proteinExistence type="predicted"/>
<keyword evidence="3" id="KW-1185">Reference proteome</keyword>
<protein>
    <submittedName>
        <fullName evidence="2">Uncharacterized protein</fullName>
    </submittedName>
</protein>
<reference evidence="2 3" key="1">
    <citation type="submission" date="2014-11" db="EMBL/GenBank/DDBJ databases">
        <authorList>
            <person name="Zhu J."/>
            <person name="Qi W."/>
            <person name="Song R."/>
        </authorList>
    </citation>
    <scope>NUCLEOTIDE SEQUENCE [LARGE SCALE GENOMIC DNA]</scope>
</reference>
<dbReference type="AlphaFoldDB" id="A0A0G4FYA2"/>
<feature type="compositionally biased region" description="Gly residues" evidence="1">
    <location>
        <begin position="53"/>
        <end position="64"/>
    </location>
</feature>
<feature type="region of interest" description="Disordered" evidence="1">
    <location>
        <begin position="1"/>
        <end position="75"/>
    </location>
</feature>
<feature type="compositionally biased region" description="Basic and acidic residues" evidence="1">
    <location>
        <begin position="14"/>
        <end position="28"/>
    </location>
</feature>
<evidence type="ECO:0000313" key="2">
    <source>
        <dbReference type="EMBL" id="CEM20427.1"/>
    </source>
</evidence>
<feature type="compositionally biased region" description="Low complexity" evidence="1">
    <location>
        <begin position="65"/>
        <end position="75"/>
    </location>
</feature>
<accession>A0A0G4FYA2</accession>
<dbReference type="PhylomeDB" id="A0A0G4FYA2"/>
<dbReference type="VEuPathDB" id="CryptoDB:Vbra_9524"/>
<gene>
    <name evidence="2" type="ORF">Vbra_9524</name>
</gene>
<organism evidence="2 3">
    <name type="scientific">Vitrella brassicaformis (strain CCMP3155)</name>
    <dbReference type="NCBI Taxonomy" id="1169540"/>
    <lineage>
        <taxon>Eukaryota</taxon>
        <taxon>Sar</taxon>
        <taxon>Alveolata</taxon>
        <taxon>Colpodellida</taxon>
        <taxon>Vitrellaceae</taxon>
        <taxon>Vitrella</taxon>
    </lineage>
</organism>
<evidence type="ECO:0000256" key="1">
    <source>
        <dbReference type="SAM" id="MobiDB-lite"/>
    </source>
</evidence>
<sequence>MDSSHDAPAPSRGGRQEETDSNKQHSEAVPDDDGGAKKRRRVDISHTAAAAGGHSGGGSVGAGGAAAESQQQQGGAISLSADLTAPMQHSNQQQQQQHPVWYVCAHRGSDFLLRDVLRLRETCSRARGLFGAPQLRQRLSHELGTQAGLRRTANEQQLLTFDDQQMGKGDLLAALCVTEAGGWSEICEAVELAAQCGNCQLPVRLTAADLHQYPNKTAYLAAPRVLAQLKMVGPHIDFGDGVTFQLFQHDNTLMAIKDQDGFEIDIDPPLPPNHPYQQHRQPHDPPVRSRIDYRPLSPEGWRPLRFDWVYSSVSSCVKRIVIDHFATIHQINRPNILIDRRVANNRLDTLLTQSPHTPVAGCTTTASDRFSGTGTCRHFVFTDASHPFVAWITVKDLVYHNNVRVFVRTTESAVSGVGGAFKDRFPQTTQLARVVLGDIISAMVFGQ</sequence>